<dbReference type="AlphaFoldDB" id="D3LVW8"/>
<feature type="transmembrane region" description="Helical" evidence="7">
    <location>
        <begin position="174"/>
        <end position="193"/>
    </location>
</feature>
<feature type="transmembrane region" description="Helical" evidence="7">
    <location>
        <begin position="84"/>
        <end position="104"/>
    </location>
</feature>
<keyword evidence="11" id="KW-1185">Reference proteome</keyword>
<evidence type="ECO:0000256" key="2">
    <source>
        <dbReference type="ARBA" id="ARBA00022475"/>
    </source>
</evidence>
<evidence type="ECO:0000256" key="5">
    <source>
        <dbReference type="ARBA" id="ARBA00022989"/>
    </source>
</evidence>
<name>D3LVW8_9FIRM</name>
<dbReference type="PANTHER" id="PTHR30589">
    <property type="entry name" value="PROLIPOPROTEIN DIACYLGLYCERYL TRANSFERASE"/>
    <property type="match status" value="1"/>
</dbReference>
<comment type="catalytic activity">
    <reaction evidence="7">
        <text>L-cysteinyl-[prolipoprotein] + a 1,2-diacyl-sn-glycero-3-phospho-(1'-sn-glycerol) = an S-1,2-diacyl-sn-glyceryl-L-cysteinyl-[prolipoprotein] + sn-glycerol 1-phosphate + H(+)</text>
        <dbReference type="Rhea" id="RHEA:56712"/>
        <dbReference type="Rhea" id="RHEA-COMP:14679"/>
        <dbReference type="Rhea" id="RHEA-COMP:14680"/>
        <dbReference type="ChEBI" id="CHEBI:15378"/>
        <dbReference type="ChEBI" id="CHEBI:29950"/>
        <dbReference type="ChEBI" id="CHEBI:57685"/>
        <dbReference type="ChEBI" id="CHEBI:64716"/>
        <dbReference type="ChEBI" id="CHEBI:140658"/>
        <dbReference type="EC" id="2.5.1.145"/>
    </reaction>
</comment>
<feature type="transmembrane region" description="Helical" evidence="7">
    <location>
        <begin position="200"/>
        <end position="220"/>
    </location>
</feature>
<comment type="pathway">
    <text evidence="7">Protein modification; lipoprotein biosynthesis (diacylglyceryl transfer).</text>
</comment>
<evidence type="ECO:0000313" key="8">
    <source>
        <dbReference type="EMBL" id="EFD93771.1"/>
    </source>
</evidence>
<feature type="transmembrane region" description="Helical" evidence="7">
    <location>
        <begin position="46"/>
        <end position="64"/>
    </location>
</feature>
<keyword evidence="5 7" id="KW-1133">Transmembrane helix</keyword>
<evidence type="ECO:0000256" key="4">
    <source>
        <dbReference type="ARBA" id="ARBA00022692"/>
    </source>
</evidence>
<dbReference type="EMBL" id="ADGP01000021">
    <property type="protein sequence ID" value="EFD93771.1"/>
    <property type="molecule type" value="Genomic_DNA"/>
</dbReference>
<dbReference type="Proteomes" id="UP000004018">
    <property type="component" value="Unassembled WGS sequence"/>
</dbReference>
<feature type="transmembrane region" description="Helical" evidence="7">
    <location>
        <begin position="15"/>
        <end position="34"/>
    </location>
</feature>
<reference evidence="9 11" key="3">
    <citation type="submission" date="2011-04" db="EMBL/GenBank/DDBJ databases">
        <authorList>
            <person name="Harkins D.M."/>
            <person name="Madupu R."/>
            <person name="Durkin A.S."/>
            <person name="Torralba M."/>
            <person name="Methe B."/>
            <person name="Sutton G.G."/>
            <person name="Nelson K.E."/>
        </authorList>
    </citation>
    <scope>NUCLEOTIDE SEQUENCE [LARGE SCALE GENOMIC DNA]</scope>
    <source>
        <strain evidence="9 11">UPII 199-6</strain>
    </source>
</reference>
<dbReference type="GO" id="GO:0008961">
    <property type="term" value="F:phosphatidylglycerol-prolipoprotein diacylglyceryl transferase activity"/>
    <property type="evidence" value="ECO:0007669"/>
    <property type="project" value="UniProtKB-UniRule"/>
</dbReference>
<comment type="function">
    <text evidence="7">Catalyzes the transfer of the diacylglyceryl group from phosphatidylglycerol to the sulfhydryl group of the N-terminal cysteine of a prolipoprotein, the first step in the formation of mature lipoproteins.</text>
</comment>
<evidence type="ECO:0000313" key="10">
    <source>
        <dbReference type="Proteomes" id="UP000003242"/>
    </source>
</evidence>
<keyword evidence="8" id="KW-0328">Glycosyltransferase</keyword>
<feature type="transmembrane region" description="Helical" evidence="7">
    <location>
        <begin position="232"/>
        <end position="253"/>
    </location>
</feature>
<evidence type="ECO:0000256" key="1">
    <source>
        <dbReference type="ARBA" id="ARBA00007150"/>
    </source>
</evidence>
<dbReference type="STRING" id="699218.HMPREF0889_1125"/>
<feature type="binding site" evidence="7">
    <location>
        <position position="132"/>
    </location>
    <ligand>
        <name>a 1,2-diacyl-sn-glycero-3-phospho-(1'-sn-glycerol)</name>
        <dbReference type="ChEBI" id="CHEBI:64716"/>
    </ligand>
</feature>
<evidence type="ECO:0000256" key="6">
    <source>
        <dbReference type="ARBA" id="ARBA00023136"/>
    </source>
</evidence>
<dbReference type="HAMAP" id="MF_01147">
    <property type="entry name" value="Lgt"/>
    <property type="match status" value="1"/>
</dbReference>
<dbReference type="RefSeq" id="WP_007390472.1">
    <property type="nucleotide sequence ID" value="NZ_ADGP01000021.1"/>
</dbReference>
<gene>
    <name evidence="7 8" type="primary">lgt</name>
    <name evidence="8" type="ORF">HMPREF0889_1125</name>
    <name evidence="9" type="ORF">HMPREF1039_0183</name>
</gene>
<dbReference type="InterPro" id="IPR001640">
    <property type="entry name" value="Lgt"/>
</dbReference>
<evidence type="ECO:0000313" key="9">
    <source>
        <dbReference type="EMBL" id="EGL42011.1"/>
    </source>
</evidence>
<dbReference type="GO" id="GO:0042158">
    <property type="term" value="P:lipoprotein biosynthetic process"/>
    <property type="evidence" value="ECO:0007669"/>
    <property type="project" value="UniProtKB-UniRule"/>
</dbReference>
<dbReference type="NCBIfam" id="TIGR00544">
    <property type="entry name" value="lgt"/>
    <property type="match status" value="1"/>
</dbReference>
<keyword evidence="4 7" id="KW-0812">Transmembrane</keyword>
<evidence type="ECO:0000256" key="7">
    <source>
        <dbReference type="HAMAP-Rule" id="MF_01147"/>
    </source>
</evidence>
<keyword evidence="6 7" id="KW-0472">Membrane</keyword>
<comment type="subcellular location">
    <subcellularLocation>
        <location evidence="7">Cell membrane</location>
        <topology evidence="7">Multi-pass membrane protein</topology>
    </subcellularLocation>
</comment>
<dbReference type="Pfam" id="PF01790">
    <property type="entry name" value="LGT"/>
    <property type="match status" value="1"/>
</dbReference>
<sequence>MHQYLFFIGSFPLRAYGLLFMLGIICAAITAYVLTKKDGHGLHRHILDFTMCCAVAGIIGGRLWDVFFFDWSYYGRHLLQIPFVWQGGMAIQGGIVFGTLAGIAYTKIHHIDTWRFADLLAPAIILGQSVGRMANVMNGDAFGHPTGGNFGILYPDTTLAYATYGNQPLWPAEIWEGQIDILIFVALLLFSVFPHHKGQVFCLYVMLYSLARFFLEFLRGDYTVLALGLKSAQWTSLIAFIVALIIFIFLIYYRRTPKIKNTCRA</sequence>
<dbReference type="Proteomes" id="UP000003242">
    <property type="component" value="Unassembled WGS sequence"/>
</dbReference>
<dbReference type="GO" id="GO:0005886">
    <property type="term" value="C:plasma membrane"/>
    <property type="evidence" value="ECO:0007669"/>
    <property type="project" value="UniProtKB-SubCell"/>
</dbReference>
<dbReference type="PANTHER" id="PTHR30589:SF0">
    <property type="entry name" value="PHOSPHATIDYLGLYCEROL--PROLIPOPROTEIN DIACYLGLYCERYL TRANSFERASE"/>
    <property type="match status" value="1"/>
</dbReference>
<reference evidence="10" key="1">
    <citation type="submission" date="2009-12" db="EMBL/GenBank/DDBJ databases">
        <title>Sequence of Clostridiales genomosp. BVAB3 str. UPII9-5.</title>
        <authorList>
            <person name="Madupu R."/>
            <person name="Durkin A.S."/>
            <person name="Torralba M."/>
            <person name="Methe B."/>
            <person name="Sutton G.G."/>
            <person name="Strausberg R.L."/>
            <person name="Nelson K.E."/>
        </authorList>
    </citation>
    <scope>NUCLEOTIDE SEQUENCE [LARGE SCALE GENOMIC DNA]</scope>
    <source>
        <strain evidence="10">28L</strain>
    </source>
</reference>
<dbReference type="UniPathway" id="UPA00664"/>
<protein>
    <recommendedName>
        <fullName evidence="7">Phosphatidylglycerol--prolipoprotein diacylglyceryl transferase</fullName>
        <ecNumber evidence="7">2.5.1.145</ecNumber>
    </recommendedName>
</protein>
<keyword evidence="3 7" id="KW-0808">Transferase</keyword>
<keyword evidence="2 7" id="KW-1003">Cell membrane</keyword>
<reference evidence="8" key="2">
    <citation type="submission" date="2009-12" db="EMBL/GenBank/DDBJ databases">
        <authorList>
            <person name="Madupu R."/>
            <person name="Durkin A.S."/>
            <person name="Torralba M."/>
            <person name="Methe B."/>
            <person name="Sutton G.G."/>
            <person name="Strausberg R.L."/>
            <person name="Nelson K.E."/>
        </authorList>
    </citation>
    <scope>NUCLEOTIDE SEQUENCE</scope>
    <source>
        <strain evidence="8">28L</strain>
    </source>
</reference>
<dbReference type="EMBL" id="AFIJ01000007">
    <property type="protein sequence ID" value="EGL42011.1"/>
    <property type="molecule type" value="Genomic_DNA"/>
</dbReference>
<accession>D3LVW8</accession>
<dbReference type="OrthoDB" id="871140at2"/>
<dbReference type="EC" id="2.5.1.145" evidence="7"/>
<proteinExistence type="inferred from homology"/>
<dbReference type="eggNOG" id="COG0682">
    <property type="taxonomic scope" value="Bacteria"/>
</dbReference>
<evidence type="ECO:0000313" key="11">
    <source>
        <dbReference type="Proteomes" id="UP000004018"/>
    </source>
</evidence>
<organism evidence="8 10">
    <name type="scientific">Megasphaera lornae</name>
    <dbReference type="NCBI Taxonomy" id="1000568"/>
    <lineage>
        <taxon>Bacteria</taxon>
        <taxon>Bacillati</taxon>
        <taxon>Bacillota</taxon>
        <taxon>Negativicutes</taxon>
        <taxon>Veillonellales</taxon>
        <taxon>Veillonellaceae</taxon>
        <taxon>Megasphaera</taxon>
    </lineage>
</organism>
<comment type="similarity">
    <text evidence="1 7">Belongs to the Lgt family.</text>
</comment>
<evidence type="ECO:0000256" key="3">
    <source>
        <dbReference type="ARBA" id="ARBA00022679"/>
    </source>
</evidence>
<comment type="caution">
    <text evidence="8">The sequence shown here is derived from an EMBL/GenBank/DDBJ whole genome shotgun (WGS) entry which is preliminary data.</text>
</comment>